<evidence type="ECO:0000259" key="2">
    <source>
        <dbReference type="Pfam" id="PF01841"/>
    </source>
</evidence>
<dbReference type="Gene3D" id="2.60.120.1130">
    <property type="match status" value="1"/>
</dbReference>
<evidence type="ECO:0000259" key="3">
    <source>
        <dbReference type="Pfam" id="PF12969"/>
    </source>
</evidence>
<feature type="chain" id="PRO_5023149974" evidence="1">
    <location>
        <begin position="27"/>
        <end position="673"/>
    </location>
</feature>
<dbReference type="Proteomes" id="UP000324133">
    <property type="component" value="Unassembled WGS sequence"/>
</dbReference>
<dbReference type="EMBL" id="VKKY01000001">
    <property type="protein sequence ID" value="KAA3440301.1"/>
    <property type="molecule type" value="Genomic_DNA"/>
</dbReference>
<dbReference type="SUPFAM" id="SSF54001">
    <property type="entry name" value="Cysteine proteinases"/>
    <property type="match status" value="1"/>
</dbReference>
<dbReference type="Gene3D" id="2.60.40.3140">
    <property type="match status" value="1"/>
</dbReference>
<proteinExistence type="predicted"/>
<keyword evidence="1" id="KW-0732">Signal</keyword>
<organism evidence="4 5">
    <name type="scientific">Rufibacter hautae</name>
    <dbReference type="NCBI Taxonomy" id="2595005"/>
    <lineage>
        <taxon>Bacteria</taxon>
        <taxon>Pseudomonadati</taxon>
        <taxon>Bacteroidota</taxon>
        <taxon>Cytophagia</taxon>
        <taxon>Cytophagales</taxon>
        <taxon>Hymenobacteraceae</taxon>
        <taxon>Rufibacter</taxon>
    </lineage>
</organism>
<sequence length="673" mass="76173">MKTNVFCKPWLILLCLAMGLSTPGFSADPFKLGQVTPEELKMTSYAPDTSAGAVILYDLGESSFRFTKGTQLQFKRIVRIKILKKSGLNQADFLIPYYRRRDGSKEVVENVRGFTYNVENGETVKVKLEDNAIFDEKQDANWYLKKLTMPGVKVGSVIELSYTITSDFFRLLREWAFQHTVPVKWSEYRVGMVPFYDYKHIIYGGRPFHIKDAKVERKTVAYAYTDDVGFAKVDKNGSLSMSIVQYQWVMKDVPAFTEEPYLTNAKDYLSKIEFELAKVEYPEQKPVYMTGDWESFTKELVKEEEFGGQLANATFLKKTTDGLIAGKTDSLEKVKAVLNYVKSNMRWDGKHRIYTENLRKAFDNHLGSSSEVNLVLTAMLRQAGLDANPMLVSTREHGRPVTNSPMISKFDYVISHVAIGGKNYLLDATEKDLPFGMLPLRCLNVQGWVMTGTAGKWLPLTGTERNAQLVSGNIKIQPTGEVSALLTEDYRGVPALQARSAIRDKGQEAYIKEFANAGTDWVRQGVKIHNLENLQETFKKEYQLSKTGEAASSDLLYISPMLTHALGENPFKLATRLYPIDFGTPVDETYMFTYQLPQGYEVEEMPKSATAVLPGNAAKFSYVVQMTNGQLQIISKLNINKTLFEASEYGNLREFYNRLVAKHAEKIVLKKKS</sequence>
<feature type="signal peptide" evidence="1">
    <location>
        <begin position="1"/>
        <end position="26"/>
    </location>
</feature>
<dbReference type="InterPro" id="IPR002931">
    <property type="entry name" value="Transglutaminase-like"/>
</dbReference>
<dbReference type="OrthoDB" id="98874at2"/>
<dbReference type="Pfam" id="PF12969">
    <property type="entry name" value="DUF3857"/>
    <property type="match status" value="1"/>
</dbReference>
<protein>
    <submittedName>
        <fullName evidence="4">DUF3857 domain-containing protein</fullName>
    </submittedName>
</protein>
<evidence type="ECO:0000313" key="5">
    <source>
        <dbReference type="Proteomes" id="UP000324133"/>
    </source>
</evidence>
<feature type="domain" description="Transglutaminase-like" evidence="2">
    <location>
        <begin position="318"/>
        <end position="397"/>
    </location>
</feature>
<dbReference type="AlphaFoldDB" id="A0A5B6TIR4"/>
<dbReference type="RefSeq" id="WP_149089936.1">
    <property type="nucleotide sequence ID" value="NZ_VKKY01000001.1"/>
</dbReference>
<dbReference type="InterPro" id="IPR038765">
    <property type="entry name" value="Papain-like_cys_pep_sf"/>
</dbReference>
<keyword evidence="5" id="KW-1185">Reference proteome</keyword>
<evidence type="ECO:0000313" key="4">
    <source>
        <dbReference type="EMBL" id="KAA3440301.1"/>
    </source>
</evidence>
<gene>
    <name evidence="4" type="ORF">FOA19_06495</name>
</gene>
<reference evidence="4 5" key="1">
    <citation type="submission" date="2019-07" db="EMBL/GenBank/DDBJ databases">
        <title>Rufibacter sp. nov., isolated from lake sediment.</title>
        <authorList>
            <person name="Qu J.-H."/>
        </authorList>
    </citation>
    <scope>NUCLEOTIDE SEQUENCE [LARGE SCALE GENOMIC DNA]</scope>
    <source>
        <strain evidence="4 5">NBS58-1</strain>
    </source>
</reference>
<comment type="caution">
    <text evidence="4">The sequence shown here is derived from an EMBL/GenBank/DDBJ whole genome shotgun (WGS) entry which is preliminary data.</text>
</comment>
<dbReference type="Gene3D" id="3.10.620.30">
    <property type="match status" value="1"/>
</dbReference>
<dbReference type="Pfam" id="PF01841">
    <property type="entry name" value="Transglut_core"/>
    <property type="match status" value="1"/>
</dbReference>
<feature type="domain" description="DUF3857" evidence="3">
    <location>
        <begin position="78"/>
        <end position="192"/>
    </location>
</feature>
<evidence type="ECO:0000256" key="1">
    <source>
        <dbReference type="SAM" id="SignalP"/>
    </source>
</evidence>
<accession>A0A5B6TIR4</accession>
<dbReference type="InterPro" id="IPR024618">
    <property type="entry name" value="DUF3857"/>
</dbReference>
<name>A0A5B6TIR4_9BACT</name>